<evidence type="ECO:0000313" key="13">
    <source>
        <dbReference type="EMBL" id="VVA15297.1"/>
    </source>
</evidence>
<keyword evidence="4 11" id="KW-0812">Transmembrane</keyword>
<dbReference type="GO" id="GO:0016020">
    <property type="term" value="C:membrane"/>
    <property type="evidence" value="ECO:0007669"/>
    <property type="project" value="UniProtKB-SubCell"/>
</dbReference>
<dbReference type="PANTHER" id="PTHR45717:SF28">
    <property type="entry name" value="PENTACOTRIPEPTIDE-REPEAT REGION OF PRORP DOMAIN-CONTAINING PROTEIN"/>
    <property type="match status" value="1"/>
</dbReference>
<dbReference type="Gene3D" id="1.10.8.10">
    <property type="entry name" value="DNA helicase RuvA subunit, C-terminal domain"/>
    <property type="match status" value="1"/>
</dbReference>
<comment type="subcellular location">
    <subcellularLocation>
        <location evidence="1">Membrane</location>
        <topology evidence="1">Multi-pass membrane protein</topology>
    </subcellularLocation>
</comment>
<evidence type="ECO:0000256" key="5">
    <source>
        <dbReference type="ARBA" id="ARBA00022737"/>
    </source>
</evidence>
<dbReference type="PROSITE" id="PS51375">
    <property type="entry name" value="PPR"/>
    <property type="match status" value="1"/>
</dbReference>
<keyword evidence="6 11" id="KW-1133">Transmembrane helix</keyword>
<dbReference type="SUPFAM" id="SSF48452">
    <property type="entry name" value="TPR-like"/>
    <property type="match status" value="1"/>
</dbReference>
<dbReference type="SUPFAM" id="SSF144091">
    <property type="entry name" value="Rhomboid-like"/>
    <property type="match status" value="1"/>
</dbReference>
<comment type="similarity">
    <text evidence="3">Belongs to the peptidase S54 family.</text>
</comment>
<feature type="domain" description="UBA" evidence="12">
    <location>
        <begin position="689"/>
        <end position="729"/>
    </location>
</feature>
<evidence type="ECO:0000256" key="8">
    <source>
        <dbReference type="PROSITE-ProRule" id="PRU00339"/>
    </source>
</evidence>
<feature type="repeat" description="PPR" evidence="9">
    <location>
        <begin position="181"/>
        <end position="215"/>
    </location>
</feature>
<sequence length="730" mass="82550">MKHSRFSSLFNLYSRFGFRNVPGVSLYSTATDPTYHHRKCWNGALNNLYGRISRVGDRNACILPILDEWIEEGGNAEKDDLVTIIKELRQFKYYKHALELSMWMTDKRYFSLMKADVAIRLDLISKVHGIEQAENYFENIPKQLKALEVYCTLLNCYAHVKLVEKAEATMQKMRDLGFARTPLVYNALLNLYYKTGNTDKFDVLLNVMEESGISCDRCTYGIRLSAYASASDHEGIDKVVAEWESNPGFQVDWINYSVAANGYVKVGNVERALEMLEKSEKLISSSERPRAVYEHLMTQYAVLGKKDDVVRLWKLYSKHMKIYNKGYIAIITSLLKFGDVESAEKIYEEWESRELTFDIRIPNHLIGAYARRGLFDKAEAFLNRIILKGGKLDTRSWFTLARLYLDRNQIEKAVELMRRALLTEGPQWMHDKRVLAVCLRHMKKRPDLEGAEEFIRQLGDNCVIPVSVQERLLDYINKDDSVSRTSVFGLFNVPAKWYVWILLVVFQVVMTNVSLLGHLCGILSGFAYTYGLFNFLIPGPSFYSTIEASSLLLTCVRRPKFILCTGGNPSAFIPTYSSQGTASSGFSAGSIWRNLSSWIPQRETSAQSAQDGHMFPGRGRTLGSGRNTASDANSESNLHVRLLDNSNSEHPSDMAVIGTGQQLSDGRRSTLNNTSVAAAEVPVHHQDYVISEEEIQKLVSMGFERTQVEVALAAADGDLNVAVEILSQQG</sequence>
<dbReference type="GO" id="GO:0005739">
    <property type="term" value="C:mitochondrion"/>
    <property type="evidence" value="ECO:0007669"/>
    <property type="project" value="TreeGrafter"/>
</dbReference>
<evidence type="ECO:0000256" key="11">
    <source>
        <dbReference type="SAM" id="Phobius"/>
    </source>
</evidence>
<keyword evidence="7 11" id="KW-0472">Membrane</keyword>
<dbReference type="Gramene" id="VVA15297">
    <property type="protein sequence ID" value="VVA15297"/>
    <property type="gene ID" value="Prudul26B014853"/>
</dbReference>
<evidence type="ECO:0000256" key="7">
    <source>
        <dbReference type="ARBA" id="ARBA00023136"/>
    </source>
</evidence>
<feature type="transmembrane region" description="Helical" evidence="11">
    <location>
        <begin position="487"/>
        <end position="509"/>
    </location>
</feature>
<dbReference type="PROSITE" id="PS50005">
    <property type="entry name" value="TPR"/>
    <property type="match status" value="1"/>
</dbReference>
<keyword evidence="5" id="KW-0677">Repeat</keyword>
<dbReference type="Proteomes" id="UP000327085">
    <property type="component" value="Chromosome 7"/>
</dbReference>
<dbReference type="Pfam" id="PF01694">
    <property type="entry name" value="Rhomboid"/>
    <property type="match status" value="1"/>
</dbReference>
<evidence type="ECO:0000256" key="3">
    <source>
        <dbReference type="ARBA" id="ARBA00009045"/>
    </source>
</evidence>
<evidence type="ECO:0000256" key="2">
    <source>
        <dbReference type="ARBA" id="ARBA00007626"/>
    </source>
</evidence>
<dbReference type="SMART" id="SM00165">
    <property type="entry name" value="UBA"/>
    <property type="match status" value="1"/>
</dbReference>
<dbReference type="InterPro" id="IPR009060">
    <property type="entry name" value="UBA-like_sf"/>
</dbReference>
<name>A0A5E4EHL9_PRUDU</name>
<dbReference type="InterPro" id="IPR011990">
    <property type="entry name" value="TPR-like_helical_dom_sf"/>
</dbReference>
<accession>A0A5E4EHL9</accession>
<dbReference type="SUPFAM" id="SSF46934">
    <property type="entry name" value="UBA-like"/>
    <property type="match status" value="1"/>
</dbReference>
<feature type="repeat" description="TPR" evidence="8">
    <location>
        <begin position="394"/>
        <end position="427"/>
    </location>
</feature>
<evidence type="ECO:0000313" key="14">
    <source>
        <dbReference type="Proteomes" id="UP000327085"/>
    </source>
</evidence>
<feature type="compositionally biased region" description="Polar residues" evidence="10">
    <location>
        <begin position="624"/>
        <end position="636"/>
    </location>
</feature>
<dbReference type="NCBIfam" id="TIGR00756">
    <property type="entry name" value="PPR"/>
    <property type="match status" value="2"/>
</dbReference>
<dbReference type="InterPro" id="IPR022764">
    <property type="entry name" value="Peptidase_S54_rhomboid_dom"/>
</dbReference>
<dbReference type="AlphaFoldDB" id="A0A5E4EHL9"/>
<evidence type="ECO:0000256" key="10">
    <source>
        <dbReference type="SAM" id="MobiDB-lite"/>
    </source>
</evidence>
<evidence type="ECO:0000256" key="1">
    <source>
        <dbReference type="ARBA" id="ARBA00004141"/>
    </source>
</evidence>
<feature type="transmembrane region" description="Helical" evidence="11">
    <location>
        <begin position="515"/>
        <end position="537"/>
    </location>
</feature>
<reference evidence="14" key="1">
    <citation type="journal article" date="2020" name="Plant J.">
        <title>Transposons played a major role in the diversification between the closely related almond and peach genomes: results from the almond genome sequence.</title>
        <authorList>
            <person name="Alioto T."/>
            <person name="Alexiou K.G."/>
            <person name="Bardil A."/>
            <person name="Barteri F."/>
            <person name="Castanera R."/>
            <person name="Cruz F."/>
            <person name="Dhingra A."/>
            <person name="Duval H."/>
            <person name="Fernandez I Marti A."/>
            <person name="Frias L."/>
            <person name="Galan B."/>
            <person name="Garcia J.L."/>
            <person name="Howad W."/>
            <person name="Gomez-Garrido J."/>
            <person name="Gut M."/>
            <person name="Julca I."/>
            <person name="Morata J."/>
            <person name="Puigdomenech P."/>
            <person name="Ribeca P."/>
            <person name="Rubio Cabetas M.J."/>
            <person name="Vlasova A."/>
            <person name="Wirthensohn M."/>
            <person name="Garcia-Mas J."/>
            <person name="Gabaldon T."/>
            <person name="Casacuberta J.M."/>
            <person name="Arus P."/>
        </authorList>
    </citation>
    <scope>NUCLEOTIDE SEQUENCE [LARGE SCALE GENOMIC DNA]</scope>
    <source>
        <strain evidence="14">cv. Texas</strain>
    </source>
</reference>
<organism evidence="13 14">
    <name type="scientific">Prunus dulcis</name>
    <name type="common">Almond</name>
    <name type="synonym">Amygdalus dulcis</name>
    <dbReference type="NCBI Taxonomy" id="3755"/>
    <lineage>
        <taxon>Eukaryota</taxon>
        <taxon>Viridiplantae</taxon>
        <taxon>Streptophyta</taxon>
        <taxon>Embryophyta</taxon>
        <taxon>Tracheophyta</taxon>
        <taxon>Spermatophyta</taxon>
        <taxon>Magnoliopsida</taxon>
        <taxon>eudicotyledons</taxon>
        <taxon>Gunneridae</taxon>
        <taxon>Pentapetalae</taxon>
        <taxon>rosids</taxon>
        <taxon>fabids</taxon>
        <taxon>Rosales</taxon>
        <taxon>Rosaceae</taxon>
        <taxon>Amygdaloideae</taxon>
        <taxon>Amygdaleae</taxon>
        <taxon>Prunus</taxon>
    </lineage>
</organism>
<dbReference type="Pfam" id="PF00627">
    <property type="entry name" value="UBA"/>
    <property type="match status" value="1"/>
</dbReference>
<dbReference type="EMBL" id="CABIKO010000014">
    <property type="protein sequence ID" value="VVA15297.1"/>
    <property type="molecule type" value="Genomic_DNA"/>
</dbReference>
<evidence type="ECO:0000259" key="12">
    <source>
        <dbReference type="PROSITE" id="PS50030"/>
    </source>
</evidence>
<dbReference type="GO" id="GO:0003729">
    <property type="term" value="F:mRNA binding"/>
    <property type="evidence" value="ECO:0007669"/>
    <property type="project" value="UniProtKB-ARBA"/>
</dbReference>
<gene>
    <name evidence="13" type="ORF">ALMOND_2B014853</name>
</gene>
<protein>
    <submittedName>
        <fullName evidence="13">PREDICTED: pentatricopeptide repeat-containing</fullName>
    </submittedName>
</protein>
<feature type="region of interest" description="Disordered" evidence="10">
    <location>
        <begin position="607"/>
        <end position="636"/>
    </location>
</feature>
<dbReference type="Gene3D" id="1.25.40.10">
    <property type="entry name" value="Tetratricopeptide repeat domain"/>
    <property type="match status" value="2"/>
</dbReference>
<evidence type="ECO:0000256" key="4">
    <source>
        <dbReference type="ARBA" id="ARBA00022692"/>
    </source>
</evidence>
<dbReference type="Pfam" id="PF13812">
    <property type="entry name" value="PPR_3"/>
    <property type="match status" value="1"/>
</dbReference>
<evidence type="ECO:0000256" key="6">
    <source>
        <dbReference type="ARBA" id="ARBA00022989"/>
    </source>
</evidence>
<dbReference type="PANTHER" id="PTHR45717">
    <property type="entry name" value="OS12G0527900 PROTEIN"/>
    <property type="match status" value="1"/>
</dbReference>
<proteinExistence type="inferred from homology"/>
<dbReference type="GO" id="GO:0004252">
    <property type="term" value="F:serine-type endopeptidase activity"/>
    <property type="evidence" value="ECO:0007669"/>
    <property type="project" value="InterPro"/>
</dbReference>
<keyword evidence="8" id="KW-0802">TPR repeat</keyword>
<dbReference type="PROSITE" id="PS50030">
    <property type="entry name" value="UBA"/>
    <property type="match status" value="1"/>
</dbReference>
<dbReference type="Pfam" id="PF01535">
    <property type="entry name" value="PPR"/>
    <property type="match status" value="3"/>
</dbReference>
<dbReference type="InterPro" id="IPR002885">
    <property type="entry name" value="PPR_rpt"/>
</dbReference>
<evidence type="ECO:0000256" key="9">
    <source>
        <dbReference type="PROSITE-ProRule" id="PRU00708"/>
    </source>
</evidence>
<dbReference type="InterPro" id="IPR019734">
    <property type="entry name" value="TPR_rpt"/>
</dbReference>
<comment type="similarity">
    <text evidence="2">Belongs to the PPR family. P subfamily.</text>
</comment>
<dbReference type="InParanoid" id="A0A5E4EHL9"/>
<dbReference type="InterPro" id="IPR015940">
    <property type="entry name" value="UBA"/>
</dbReference>
<dbReference type="CDD" id="cd14287">
    <property type="entry name" value="UBA_At3g58460_like"/>
    <property type="match status" value="1"/>
</dbReference>
<dbReference type="OMA" id="WESRELT"/>
<dbReference type="InterPro" id="IPR035952">
    <property type="entry name" value="Rhomboid-like_sf"/>
</dbReference>